<dbReference type="AlphaFoldDB" id="A0A1L3GCU0"/>
<keyword evidence="11" id="KW-0966">Cell projection</keyword>
<keyword evidence="12" id="KW-1185">Reference proteome</keyword>
<dbReference type="InterPro" id="IPR006303">
    <property type="entry name" value="FliR"/>
</dbReference>
<evidence type="ECO:0000313" key="12">
    <source>
        <dbReference type="Proteomes" id="UP000182264"/>
    </source>
</evidence>
<evidence type="ECO:0000256" key="10">
    <source>
        <dbReference type="RuleBase" id="RU362071"/>
    </source>
</evidence>
<dbReference type="GO" id="GO:0044780">
    <property type="term" value="P:bacterial-type flagellum assembly"/>
    <property type="evidence" value="ECO:0007669"/>
    <property type="project" value="UniProtKB-UniRule"/>
</dbReference>
<dbReference type="PANTHER" id="PTHR30065">
    <property type="entry name" value="FLAGELLAR BIOSYNTHETIC PROTEIN FLIR"/>
    <property type="match status" value="1"/>
</dbReference>
<feature type="transmembrane region" description="Helical" evidence="10">
    <location>
        <begin position="12"/>
        <end position="30"/>
    </location>
</feature>
<dbReference type="Pfam" id="PF01311">
    <property type="entry name" value="Bac_export_1"/>
    <property type="match status" value="1"/>
</dbReference>
<evidence type="ECO:0000256" key="4">
    <source>
        <dbReference type="ARBA" id="ARBA00022475"/>
    </source>
</evidence>
<evidence type="ECO:0000256" key="2">
    <source>
        <dbReference type="ARBA" id="ARBA00009772"/>
    </source>
</evidence>
<accession>A0A1L3GCU0</accession>
<feature type="transmembrane region" description="Helical" evidence="10">
    <location>
        <begin position="220"/>
        <end position="240"/>
    </location>
</feature>
<sequence>MRIELLPLETLQAFLVCAARVAALFSALPVFGSAQVPMRIRVALAVTIAMVVFPVLPRLLPATPLAPVGLGLLLAREALVGFMIGYIARLVFIAVEFGGAIIGYQMGFAAANVFDPTSQNQISLISQFQNVFAILIFLAFDIHHLFLRLIADSYRLLPAGEMNLGGEAALFLSRLTGEMFVLAVRFSAPVLVVLLLSGLALGLMARIFQQLNVFMLSFPVNIGVSFISIGLTLQLLAVMLNREFAALPERFHTLLNLL</sequence>
<keyword evidence="6 10" id="KW-1133">Transmembrane helix</keyword>
<evidence type="ECO:0000313" key="11">
    <source>
        <dbReference type="EMBL" id="APG23771.1"/>
    </source>
</evidence>
<feature type="transmembrane region" description="Helical" evidence="10">
    <location>
        <begin position="91"/>
        <end position="111"/>
    </location>
</feature>
<dbReference type="RefSeq" id="WP_072285583.1">
    <property type="nucleotide sequence ID" value="NZ_CP015455.1"/>
</dbReference>
<reference evidence="11 12" key="1">
    <citation type="journal article" date="2017" name="Genome Announc.">
        <title>Complete Genome Sequences of Two Acetylene-Fermenting Pelobacter acetylenicus Strains.</title>
        <authorList>
            <person name="Sutton J.M."/>
            <person name="Baesman S.M."/>
            <person name="Fierst J.L."/>
            <person name="Poret-Peterson A.T."/>
            <person name="Oremland R.S."/>
            <person name="Dunlap D.S."/>
            <person name="Akob D.M."/>
        </authorList>
    </citation>
    <scope>NUCLEOTIDE SEQUENCE [LARGE SCALE GENOMIC DNA]</scope>
    <source>
        <strain evidence="11 12">DSM 3247</strain>
    </source>
</reference>
<dbReference type="PANTHER" id="PTHR30065:SF8">
    <property type="entry name" value="FLAGELLAR BIOSYNTHETIC PROTEIN FLIR"/>
    <property type="match status" value="1"/>
</dbReference>
<evidence type="ECO:0000256" key="5">
    <source>
        <dbReference type="ARBA" id="ARBA00022692"/>
    </source>
</evidence>
<dbReference type="GO" id="GO:0005886">
    <property type="term" value="C:plasma membrane"/>
    <property type="evidence" value="ECO:0007669"/>
    <property type="project" value="UniProtKB-SubCell"/>
</dbReference>
<dbReference type="InterPro" id="IPR002010">
    <property type="entry name" value="T3SS_IM_R"/>
</dbReference>
<dbReference type="KEGG" id="pace:A6070_09710"/>
<dbReference type="EMBL" id="CP015518">
    <property type="protein sequence ID" value="APG23771.1"/>
    <property type="molecule type" value="Genomic_DNA"/>
</dbReference>
<evidence type="ECO:0000256" key="8">
    <source>
        <dbReference type="ARBA" id="ARBA00023143"/>
    </source>
</evidence>
<keyword evidence="8 10" id="KW-0975">Bacterial flagellum</keyword>
<keyword evidence="11" id="KW-0282">Flagellum</keyword>
<dbReference type="NCBIfam" id="TIGR01400">
    <property type="entry name" value="fliR"/>
    <property type="match status" value="1"/>
</dbReference>
<keyword evidence="7 10" id="KW-0472">Membrane</keyword>
<evidence type="ECO:0000256" key="7">
    <source>
        <dbReference type="ARBA" id="ARBA00023136"/>
    </source>
</evidence>
<evidence type="ECO:0000256" key="6">
    <source>
        <dbReference type="ARBA" id="ARBA00022989"/>
    </source>
</evidence>
<keyword evidence="11" id="KW-0969">Cilium</keyword>
<dbReference type="OrthoDB" id="9797790at2"/>
<comment type="function">
    <text evidence="1 10">Role in flagellar biosynthesis.</text>
</comment>
<feature type="transmembrane region" description="Helical" evidence="10">
    <location>
        <begin position="182"/>
        <end position="208"/>
    </location>
</feature>
<dbReference type="GO" id="GO:0006605">
    <property type="term" value="P:protein targeting"/>
    <property type="evidence" value="ECO:0007669"/>
    <property type="project" value="UniProtKB-UniRule"/>
</dbReference>
<name>A0A1L3GCU0_SYNAC</name>
<keyword evidence="5 10" id="KW-0812">Transmembrane</keyword>
<feature type="transmembrane region" description="Helical" evidence="10">
    <location>
        <begin position="42"/>
        <end position="60"/>
    </location>
</feature>
<protein>
    <recommendedName>
        <fullName evidence="3 9">Flagellar biosynthetic protein FliR</fullName>
    </recommendedName>
</protein>
<dbReference type="STRING" id="29542.A6070_09710"/>
<organism evidence="11 12">
    <name type="scientific">Syntrophotalea acetylenica</name>
    <name type="common">Pelobacter acetylenicus</name>
    <dbReference type="NCBI Taxonomy" id="29542"/>
    <lineage>
        <taxon>Bacteria</taxon>
        <taxon>Pseudomonadati</taxon>
        <taxon>Thermodesulfobacteriota</taxon>
        <taxon>Desulfuromonadia</taxon>
        <taxon>Desulfuromonadales</taxon>
        <taxon>Syntrophotaleaceae</taxon>
        <taxon>Syntrophotalea</taxon>
    </lineage>
</organism>
<keyword evidence="4 10" id="KW-1003">Cell membrane</keyword>
<dbReference type="Proteomes" id="UP000182264">
    <property type="component" value="Chromosome"/>
</dbReference>
<proteinExistence type="inferred from homology"/>
<evidence type="ECO:0000256" key="1">
    <source>
        <dbReference type="ARBA" id="ARBA00002578"/>
    </source>
</evidence>
<dbReference type="GO" id="GO:0009425">
    <property type="term" value="C:bacterial-type flagellum basal body"/>
    <property type="evidence" value="ECO:0007669"/>
    <property type="project" value="UniProtKB-SubCell"/>
</dbReference>
<gene>
    <name evidence="11" type="ORF">A7E75_01100</name>
</gene>
<evidence type="ECO:0000256" key="3">
    <source>
        <dbReference type="ARBA" id="ARBA00021717"/>
    </source>
</evidence>
<dbReference type="PRINTS" id="PR00953">
    <property type="entry name" value="TYPE3IMRPROT"/>
</dbReference>
<evidence type="ECO:0000256" key="9">
    <source>
        <dbReference type="NCBIfam" id="TIGR01400"/>
    </source>
</evidence>
<feature type="transmembrane region" description="Helical" evidence="10">
    <location>
        <begin position="131"/>
        <end position="151"/>
    </location>
</feature>
<comment type="similarity">
    <text evidence="2 10">Belongs to the FliR/MopE/SpaR family.</text>
</comment>
<comment type="subcellular location">
    <subcellularLocation>
        <location evidence="10">Cell membrane</location>
        <topology evidence="10">Multi-pass membrane protein</topology>
    </subcellularLocation>
    <subcellularLocation>
        <location evidence="10">Bacterial flagellum basal body</location>
    </subcellularLocation>
</comment>